<dbReference type="GO" id="GO:0043657">
    <property type="term" value="C:host cell"/>
    <property type="evidence" value="ECO:0007669"/>
    <property type="project" value="GOC"/>
</dbReference>
<dbReference type="GO" id="GO:0015074">
    <property type="term" value="P:DNA integration"/>
    <property type="evidence" value="ECO:0007669"/>
    <property type="project" value="UniProtKB-KW"/>
</dbReference>
<keyword evidence="15" id="KW-0378">Hydrolase</keyword>
<dbReference type="Pfam" id="PF00665">
    <property type="entry name" value="rve"/>
    <property type="match status" value="1"/>
</dbReference>
<dbReference type="InterPro" id="IPR001584">
    <property type="entry name" value="Integrase_cat-core"/>
</dbReference>
<evidence type="ECO:0000259" key="32">
    <source>
        <dbReference type="PROSITE" id="PS51531"/>
    </source>
</evidence>
<keyword evidence="26" id="KW-1160">Virus entry into host cell</keyword>
<proteinExistence type="predicted"/>
<keyword evidence="14" id="KW-0255">Endonuclease</keyword>
<feature type="domain" description="Peptidase A9" evidence="32">
    <location>
        <begin position="1"/>
        <end position="140"/>
    </location>
</feature>
<dbReference type="Gene3D" id="3.10.10.10">
    <property type="entry name" value="HIV Type 1 Reverse Transcriptase, subunit A, domain 1"/>
    <property type="match status" value="1"/>
</dbReference>
<dbReference type="PANTHER" id="PTHR37984:SF5">
    <property type="entry name" value="PROTEIN NYNRIN-LIKE"/>
    <property type="match status" value="1"/>
</dbReference>
<dbReference type="GO" id="GO:0044826">
    <property type="term" value="P:viral genome integration into host DNA"/>
    <property type="evidence" value="ECO:0007669"/>
    <property type="project" value="UniProtKB-KW"/>
</dbReference>
<evidence type="ECO:0000256" key="13">
    <source>
        <dbReference type="ARBA" id="ARBA00022750"/>
    </source>
</evidence>
<evidence type="ECO:0000256" key="2">
    <source>
        <dbReference type="ARBA" id="ARBA00004147"/>
    </source>
</evidence>
<keyword evidence="18" id="KW-0694">RNA-binding</keyword>
<dbReference type="GO" id="GO:0075732">
    <property type="term" value="P:viral penetration into host nucleus"/>
    <property type="evidence" value="ECO:0007669"/>
    <property type="project" value="UniProtKB-KW"/>
</dbReference>
<evidence type="ECO:0000256" key="17">
    <source>
        <dbReference type="ARBA" id="ARBA00022844"/>
    </source>
</evidence>
<organismHost>
    <name type="scientific">Felis catus</name>
    <name type="common">Cat</name>
    <name type="synonym">Felis silvestris catus</name>
    <dbReference type="NCBI Taxonomy" id="9685"/>
</organismHost>
<comment type="subcellular location">
    <subcellularLocation>
        <location evidence="3">Host cytoplasm</location>
    </subcellularLocation>
    <subcellularLocation>
        <location evidence="2">Host nucleus</location>
    </subcellularLocation>
    <subcellularLocation>
        <location evidence="4">Virion</location>
    </subcellularLocation>
</comment>
<keyword evidence="12" id="KW-0479">Metal-binding</keyword>
<dbReference type="EMBL" id="MH633341">
    <property type="protein sequence ID" value="QER92049.1"/>
    <property type="molecule type" value="Genomic_DNA"/>
</dbReference>
<dbReference type="Gene3D" id="1.10.340.70">
    <property type="match status" value="1"/>
</dbReference>
<dbReference type="GO" id="GO:0003887">
    <property type="term" value="F:DNA-directed DNA polymerase activity"/>
    <property type="evidence" value="ECO:0007669"/>
    <property type="project" value="UniProtKB-KW"/>
</dbReference>
<evidence type="ECO:0000256" key="16">
    <source>
        <dbReference type="ARBA" id="ARBA00022842"/>
    </source>
</evidence>
<dbReference type="InterPro" id="IPR040903">
    <property type="entry name" value="SH3_11"/>
</dbReference>
<name>A0A5J6DHJ2_FFV</name>
<dbReference type="Gene3D" id="3.30.420.10">
    <property type="entry name" value="Ribonuclease H-like superfamily/Ribonuclease H"/>
    <property type="match status" value="2"/>
</dbReference>
<dbReference type="GO" id="GO:0004190">
    <property type="term" value="F:aspartic-type endopeptidase activity"/>
    <property type="evidence" value="ECO:0007669"/>
    <property type="project" value="UniProtKB-KW"/>
</dbReference>
<dbReference type="InterPro" id="IPR012337">
    <property type="entry name" value="RNaseH-like_sf"/>
</dbReference>
<dbReference type="GO" id="GO:0030430">
    <property type="term" value="C:host cell cytoplasm"/>
    <property type="evidence" value="ECO:0007669"/>
    <property type="project" value="UniProtKB-SubCell"/>
</dbReference>
<evidence type="ECO:0000256" key="14">
    <source>
        <dbReference type="ARBA" id="ARBA00022759"/>
    </source>
</evidence>
<evidence type="ECO:0000256" key="18">
    <source>
        <dbReference type="ARBA" id="ARBA00022884"/>
    </source>
</evidence>
<dbReference type="Pfam" id="PF17921">
    <property type="entry name" value="Integrase_H2C2"/>
    <property type="match status" value="1"/>
</dbReference>
<feature type="region of interest" description="Disordered" evidence="28">
    <location>
        <begin position="1121"/>
        <end position="1156"/>
    </location>
</feature>
<evidence type="ECO:0000256" key="7">
    <source>
        <dbReference type="ARBA" id="ARBA00022562"/>
    </source>
</evidence>
<evidence type="ECO:0000256" key="11">
    <source>
        <dbReference type="ARBA" id="ARBA00022722"/>
    </source>
</evidence>
<keyword evidence="9" id="KW-0808">Transferase</keyword>
<evidence type="ECO:0000256" key="19">
    <source>
        <dbReference type="ARBA" id="ARBA00022908"/>
    </source>
</evidence>
<keyword evidence="21" id="KW-0239">DNA-directed DNA polymerase</keyword>
<keyword evidence="25" id="KW-0511">Multifunctional enzyme</keyword>
<feature type="domain" description="RNase H type-1" evidence="30">
    <location>
        <begin position="586"/>
        <end position="745"/>
    </location>
</feature>
<evidence type="ECO:0000256" key="20">
    <source>
        <dbReference type="ARBA" id="ARBA00022918"/>
    </source>
</evidence>
<dbReference type="SUPFAM" id="SSF53098">
    <property type="entry name" value="Ribonuclease H-like"/>
    <property type="match status" value="2"/>
</dbReference>
<keyword evidence="19" id="KW-0229">DNA integration</keyword>
<reference evidence="33" key="1">
    <citation type="submission" date="2018-07" db="EMBL/GenBank/DDBJ databases">
        <title>Viral ecology of feline foamy virus in mountain lions and domestic cats.</title>
        <authorList>
            <person name="Kraberger S."/>
            <person name="Gagne E."/>
            <person name="Malmberg J."/>
            <person name="Logan K."/>
            <person name="Alldredge M."/>
            <person name="Crooks K."/>
            <person name="VandeWoude S."/>
        </authorList>
    </citation>
    <scope>NUCLEOTIDE SEQUENCE</scope>
    <source>
        <strain evidence="33">X1036</strain>
    </source>
</reference>
<evidence type="ECO:0000259" key="31">
    <source>
        <dbReference type="PROSITE" id="PS50994"/>
    </source>
</evidence>
<dbReference type="Pfam" id="PF18103">
    <property type="entry name" value="SH3_11"/>
    <property type="match status" value="1"/>
</dbReference>
<dbReference type="Gene3D" id="2.30.30.140">
    <property type="match status" value="1"/>
</dbReference>
<evidence type="ECO:0000256" key="9">
    <source>
        <dbReference type="ARBA" id="ARBA00022679"/>
    </source>
</evidence>
<evidence type="ECO:0000256" key="27">
    <source>
        <dbReference type="ARBA" id="ARBA00032885"/>
    </source>
</evidence>
<dbReference type="GO" id="GO:0006508">
    <property type="term" value="P:proteolysis"/>
    <property type="evidence" value="ECO:0007669"/>
    <property type="project" value="UniProtKB-KW"/>
</dbReference>
<evidence type="ECO:0000256" key="24">
    <source>
        <dbReference type="ARBA" id="ARBA00023200"/>
    </source>
</evidence>
<dbReference type="PROSITE" id="PS50878">
    <property type="entry name" value="RT_POL"/>
    <property type="match status" value="1"/>
</dbReference>
<dbReference type="InterPro" id="IPR002156">
    <property type="entry name" value="RNaseH_domain"/>
</dbReference>
<keyword evidence="6" id="KW-1163">Viral penetration into host nucleus</keyword>
<evidence type="ECO:0000256" key="3">
    <source>
        <dbReference type="ARBA" id="ARBA00004192"/>
    </source>
</evidence>
<evidence type="ECO:0000256" key="28">
    <source>
        <dbReference type="SAM" id="MobiDB-lite"/>
    </source>
</evidence>
<dbReference type="GO" id="GO:0006310">
    <property type="term" value="P:DNA recombination"/>
    <property type="evidence" value="ECO:0007669"/>
    <property type="project" value="UniProtKB-KW"/>
</dbReference>
<dbReference type="PANTHER" id="PTHR37984">
    <property type="entry name" value="PROTEIN CBG26694"/>
    <property type="match status" value="1"/>
</dbReference>
<dbReference type="InterPro" id="IPR001641">
    <property type="entry name" value="Spumavirus_A9"/>
</dbReference>
<dbReference type="GO" id="GO:0046872">
    <property type="term" value="F:metal ion binding"/>
    <property type="evidence" value="ECO:0007669"/>
    <property type="project" value="UniProtKB-KW"/>
</dbReference>
<dbReference type="PROSITE" id="PS51531">
    <property type="entry name" value="FV_PR"/>
    <property type="match status" value="1"/>
</dbReference>
<evidence type="ECO:0000256" key="12">
    <source>
        <dbReference type="ARBA" id="ARBA00022723"/>
    </source>
</evidence>
<dbReference type="InterPro" id="IPR043502">
    <property type="entry name" value="DNA/RNA_pol_sf"/>
</dbReference>
<feature type="compositionally biased region" description="Polar residues" evidence="28">
    <location>
        <begin position="1144"/>
        <end position="1156"/>
    </location>
</feature>
<sequence>MDLLKPLTVERKGVKIKGYWDSQADITCVPKDLLQEEEPVRQQNVTTIHGTQEEDVYYVNLKVDGRRINTEVIGTTLDYAIITPGDAPWILKKPLELTIKLDLEEQQRTLLNNSILSKKGKEELKQLFEKYNALWQSWENQVGHRKIRPHKIATGTVKPTPQKQYHINPKAKPDIQIVINDLLKQGVLIQKESTMNTPVYPVPKPNGRWRMVLDYRAVNKVTPLIAVQNQHSYGILGSLFKGKYKTTIDLSNGFWAHPIVPEDYWITAFTWQGKQYCWTVLPQGFLNSPGLFTGDVVDLLQGIPNVEVYVDDVYISHDSEKEHLEYLDILFNRLKEAGYIVSLKKSNIANSIVDFLGFQITNEGRGLTDTFKEKLENITAPTTLKQLQSILGLLNFARNFIPDFTELIAPLYALIPRSTKNYVPWQMEHSTTLETLIAKLNGAEYLQGRRGDKTLIMKVNASYTTGYIRYYNEGEKKPISYVSIVFSKTELKFTELEKLLTTVHKGLLKALDLSMGQNIHVYSPIVSMQNIQKTPQTAKKALASRWLSWLSYLEDPRIRFFYDPQMPALKDLPAVDIGENNKKHPSNFQHIFYTDGSAITSPTKEGHLNAGMGIVYFINKDGNLQKQQEWSISLGNHTAQFAEIAAFEFALKKCLPLGGNILVVTDSNYVAKAYNEELDVWASNGFVNNRKKPLKHISKWKSVADFKKLRPDVVVTHEPGHQKLDSSPHAYGNNLADQLATQASFKVHMTKIPKLDIEQIKAIQACQNNERLPVGYPKQYTYELRNNKCMVLRKDGWREIPPSRERYKLIKEAHDISHAGREAVLLKIQENYWWPKMKKDVSSFLSTCNVCKMVNPLNLKPISPLAIVQPTKPFDKFYMDYIGPLPPSEGYVHVLVVVDAATGFTWLYPTKAQTSKATIKVLNHLTGLAIPKVLHSDQGSAFTSDEFAQWAKERNIQLEFSTPYHPQSSGKVERKNSEIKKLLTKLLVGRPLKWYNLISSVQLALNNTHVVSTKYTPHQLMFGIDCNLPFANKDTLDWTREEELALLQEIRESLQHPVQPPTSSGWSPYVGQLVQERVYRPSQLRPKWRKPTKVLEILNPRTVIIVDHLGQRKSVSIDNLKPTAHQHNGTRTCDDPEGMDGMECSQTTTETSVDSS</sequence>
<dbReference type="InterPro" id="IPR021109">
    <property type="entry name" value="Peptidase_aspartic_dom_sf"/>
</dbReference>
<dbReference type="PRINTS" id="PR00920">
    <property type="entry name" value="SPUMVIRPTASE"/>
</dbReference>
<feature type="domain" description="Integrase catalytic" evidence="31">
    <location>
        <begin position="869"/>
        <end position="1025"/>
    </location>
</feature>
<evidence type="ECO:0000256" key="6">
    <source>
        <dbReference type="ARBA" id="ARBA00022524"/>
    </source>
</evidence>
<evidence type="ECO:0000259" key="30">
    <source>
        <dbReference type="PROSITE" id="PS50879"/>
    </source>
</evidence>
<dbReference type="GO" id="GO:0003964">
    <property type="term" value="F:RNA-directed DNA polymerase activity"/>
    <property type="evidence" value="ECO:0007669"/>
    <property type="project" value="UniProtKB-KW"/>
</dbReference>
<accession>A0A5J6DHJ2</accession>
<keyword evidence="23" id="KW-1179">Viral genome integration</keyword>
<keyword evidence="10" id="KW-0548">Nucleotidyltransferase</keyword>
<keyword evidence="22" id="KW-0233">DNA recombination</keyword>
<evidence type="ECO:0000256" key="22">
    <source>
        <dbReference type="ARBA" id="ARBA00023172"/>
    </source>
</evidence>
<dbReference type="InterPro" id="IPR000477">
    <property type="entry name" value="RT_dom"/>
</dbReference>
<dbReference type="PROSITE" id="PS50994">
    <property type="entry name" value="INTEGRASE"/>
    <property type="match status" value="1"/>
</dbReference>
<evidence type="ECO:0000256" key="1">
    <source>
        <dbReference type="ARBA" id="ARBA00001946"/>
    </source>
</evidence>
<dbReference type="Pfam" id="PF00075">
    <property type="entry name" value="RNase_H"/>
    <property type="match status" value="1"/>
</dbReference>
<dbReference type="Gene3D" id="3.30.70.270">
    <property type="match status" value="2"/>
</dbReference>
<keyword evidence="13" id="KW-0064">Aspartyl protease</keyword>
<evidence type="ECO:0000256" key="5">
    <source>
        <dbReference type="ARBA" id="ARBA00016217"/>
    </source>
</evidence>
<evidence type="ECO:0000256" key="8">
    <source>
        <dbReference type="ARBA" id="ARBA00022670"/>
    </source>
</evidence>
<dbReference type="GO" id="GO:0046718">
    <property type="term" value="P:symbiont entry into host cell"/>
    <property type="evidence" value="ECO:0007669"/>
    <property type="project" value="UniProtKB-KW"/>
</dbReference>
<dbReference type="Pfam" id="PF00078">
    <property type="entry name" value="RVT_1"/>
    <property type="match status" value="1"/>
</dbReference>
<keyword evidence="7" id="KW-1048">Host nucleus</keyword>
<comment type="cofactor">
    <cofactor evidence="1">
        <name>Mg(2+)</name>
        <dbReference type="ChEBI" id="CHEBI:18420"/>
    </cofactor>
</comment>
<keyword evidence="20" id="KW-0695">RNA-directed DNA polymerase</keyword>
<evidence type="ECO:0000256" key="4">
    <source>
        <dbReference type="ARBA" id="ARBA00004328"/>
    </source>
</evidence>
<protein>
    <recommendedName>
        <fullName evidence="5">Pro-Pol polyprotein</fullName>
    </recommendedName>
    <alternativeName>
        <fullName evidence="27">Pr125Pol</fullName>
    </alternativeName>
</protein>
<keyword evidence="8" id="KW-0645">Protease</keyword>
<dbReference type="SUPFAM" id="SSF56672">
    <property type="entry name" value="DNA/RNA polymerases"/>
    <property type="match status" value="1"/>
</dbReference>
<dbReference type="GO" id="GO:0044423">
    <property type="term" value="C:virion component"/>
    <property type="evidence" value="ECO:0007669"/>
    <property type="project" value="UniProtKB-KW"/>
</dbReference>
<dbReference type="InterPro" id="IPR043128">
    <property type="entry name" value="Rev_trsase/Diguanyl_cyclase"/>
</dbReference>
<evidence type="ECO:0000256" key="21">
    <source>
        <dbReference type="ARBA" id="ARBA00022932"/>
    </source>
</evidence>
<dbReference type="Gene3D" id="2.40.70.10">
    <property type="entry name" value="Acid Proteases"/>
    <property type="match status" value="1"/>
</dbReference>
<dbReference type="GO" id="GO:0004523">
    <property type="term" value="F:RNA-DNA hybrid ribonuclease activity"/>
    <property type="evidence" value="ECO:0007669"/>
    <property type="project" value="InterPro"/>
</dbReference>
<dbReference type="PROSITE" id="PS50879">
    <property type="entry name" value="RNASE_H_1"/>
    <property type="match status" value="1"/>
</dbReference>
<evidence type="ECO:0000256" key="10">
    <source>
        <dbReference type="ARBA" id="ARBA00022695"/>
    </source>
</evidence>
<dbReference type="InterPro" id="IPR041577">
    <property type="entry name" value="RT_RNaseH_2"/>
</dbReference>
<keyword evidence="11" id="KW-0540">Nuclease</keyword>
<evidence type="ECO:0000256" key="23">
    <source>
        <dbReference type="ARBA" id="ARBA00023195"/>
    </source>
</evidence>
<evidence type="ECO:0000256" key="15">
    <source>
        <dbReference type="ARBA" id="ARBA00022801"/>
    </source>
</evidence>
<evidence type="ECO:0000256" key="25">
    <source>
        <dbReference type="ARBA" id="ARBA00023268"/>
    </source>
</evidence>
<feature type="domain" description="Reverse transcriptase" evidence="29">
    <location>
        <begin position="183"/>
        <end position="360"/>
    </location>
</feature>
<dbReference type="GO" id="GO:0042025">
    <property type="term" value="C:host cell nucleus"/>
    <property type="evidence" value="ECO:0007669"/>
    <property type="project" value="UniProtKB-SubCell"/>
</dbReference>
<keyword evidence="17" id="KW-0946">Virion</keyword>
<dbReference type="Gene3D" id="6.10.20.110">
    <property type="match status" value="1"/>
</dbReference>
<organism evidence="33">
    <name type="scientific">Feline foamy virus</name>
    <name type="common">FFV</name>
    <name type="synonym">Feline syncytial virus</name>
    <dbReference type="NCBI Taxonomy" id="53182"/>
    <lineage>
        <taxon>Viruses</taxon>
        <taxon>Riboviria</taxon>
        <taxon>Pararnavirae</taxon>
        <taxon>Artverviricota</taxon>
        <taxon>Revtraviricetes</taxon>
        <taxon>Ortervirales</taxon>
        <taxon>Retroviridae</taxon>
        <taxon>Spumaretrovirinae</taxon>
        <taxon>Felispumavirus</taxon>
        <taxon>Felispumavirus felcat</taxon>
    </lineage>
</organism>
<dbReference type="InterPro" id="IPR041588">
    <property type="entry name" value="Integrase_H2C2"/>
</dbReference>
<dbReference type="Pfam" id="PF03539">
    <property type="entry name" value="Spuma_A9PTase"/>
    <property type="match status" value="1"/>
</dbReference>
<dbReference type="Pfam" id="PF17919">
    <property type="entry name" value="RT_RNaseH_2"/>
    <property type="match status" value="1"/>
</dbReference>
<keyword evidence="16" id="KW-0460">Magnesium</keyword>
<dbReference type="InterPro" id="IPR050951">
    <property type="entry name" value="Retrovirus_Pol_polyprotein"/>
</dbReference>
<evidence type="ECO:0000259" key="29">
    <source>
        <dbReference type="PROSITE" id="PS50878"/>
    </source>
</evidence>
<evidence type="ECO:0000313" key="33">
    <source>
        <dbReference type="EMBL" id="QER92049.1"/>
    </source>
</evidence>
<gene>
    <name evidence="33" type="primary">pol</name>
</gene>
<dbReference type="InterPro" id="IPR036397">
    <property type="entry name" value="RNaseH_sf"/>
</dbReference>
<evidence type="ECO:0000256" key="26">
    <source>
        <dbReference type="ARBA" id="ARBA00023296"/>
    </source>
</evidence>
<keyword evidence="24" id="KW-1035">Host cytoplasm</keyword>
<dbReference type="GO" id="GO:0075713">
    <property type="term" value="P:establishment of integrated proviral latency"/>
    <property type="evidence" value="ECO:0007669"/>
    <property type="project" value="UniProtKB-KW"/>
</dbReference>
<dbReference type="GO" id="GO:0003723">
    <property type="term" value="F:RNA binding"/>
    <property type="evidence" value="ECO:0007669"/>
    <property type="project" value="UniProtKB-KW"/>
</dbReference>